<organism evidence="1 2">
    <name type="scientific">Caligus rogercresseyi</name>
    <name type="common">Sea louse</name>
    <dbReference type="NCBI Taxonomy" id="217165"/>
    <lineage>
        <taxon>Eukaryota</taxon>
        <taxon>Metazoa</taxon>
        <taxon>Ecdysozoa</taxon>
        <taxon>Arthropoda</taxon>
        <taxon>Crustacea</taxon>
        <taxon>Multicrustacea</taxon>
        <taxon>Hexanauplia</taxon>
        <taxon>Copepoda</taxon>
        <taxon>Siphonostomatoida</taxon>
        <taxon>Caligidae</taxon>
        <taxon>Caligus</taxon>
    </lineage>
</organism>
<accession>A0A7T8KGB6</accession>
<reference evidence="2" key="1">
    <citation type="submission" date="2021-01" db="EMBL/GenBank/DDBJ databases">
        <title>Caligus Genome Assembly.</title>
        <authorList>
            <person name="Gallardo-Escarate C."/>
        </authorList>
    </citation>
    <scope>NUCLEOTIDE SEQUENCE [LARGE SCALE GENOMIC DNA]</scope>
</reference>
<dbReference type="EMBL" id="CP045894">
    <property type="protein sequence ID" value="QQP55407.1"/>
    <property type="molecule type" value="Genomic_DNA"/>
</dbReference>
<gene>
    <name evidence="1" type="ORF">FKW44_008570</name>
</gene>
<feature type="non-terminal residue" evidence="1">
    <location>
        <position position="1"/>
    </location>
</feature>
<keyword evidence="2" id="KW-1185">Reference proteome</keyword>
<dbReference type="Proteomes" id="UP000595437">
    <property type="component" value="Chromosome 5"/>
</dbReference>
<evidence type="ECO:0000313" key="1">
    <source>
        <dbReference type="EMBL" id="QQP55407.1"/>
    </source>
</evidence>
<proteinExistence type="predicted"/>
<protein>
    <submittedName>
        <fullName evidence="1">Uncharacterized protein</fullName>
    </submittedName>
</protein>
<evidence type="ECO:0000313" key="2">
    <source>
        <dbReference type="Proteomes" id="UP000595437"/>
    </source>
</evidence>
<name>A0A7T8KGB6_CALRO</name>
<sequence length="131" mass="14550">TWLEEAVSNDITLEQAYASAKKMTLHEDADVKYKGFKERITGVQAVAKEWITKYEEMLKVWEKQAETAAKVSAAISAKPGESGGSEMKLEDLEKHLDVLKQMFIEKEKMMKGLSMEAAQAAVQETAEPPAA</sequence>
<dbReference type="AlphaFoldDB" id="A0A7T8KGB6"/>